<feature type="domain" description="Cyclin-D1-binding protein 1-like N-terminal" evidence="2">
    <location>
        <begin position="62"/>
        <end position="218"/>
    </location>
</feature>
<dbReference type="OrthoDB" id="4088536at2759"/>
<dbReference type="AlphaFoldDB" id="A0A3N4LHG6"/>
<feature type="compositionally biased region" description="Acidic residues" evidence="1">
    <location>
        <begin position="236"/>
        <end position="250"/>
    </location>
</feature>
<dbReference type="PANTHER" id="PTHR15492:SF1">
    <property type="entry name" value="CYCLIN-D1-BINDING PROTEIN 1"/>
    <property type="match status" value="1"/>
</dbReference>
<dbReference type="InterPro" id="IPR026907">
    <property type="entry name" value="GCIP-like"/>
</dbReference>
<dbReference type="PANTHER" id="PTHR15492">
    <property type="entry name" value="CYCLIN D1-BINDING PROTEIN 1"/>
    <property type="match status" value="1"/>
</dbReference>
<dbReference type="InParanoid" id="A0A3N4LHG6"/>
<dbReference type="GO" id="GO:0005634">
    <property type="term" value="C:nucleus"/>
    <property type="evidence" value="ECO:0007669"/>
    <property type="project" value="TreeGrafter"/>
</dbReference>
<dbReference type="STRING" id="1051890.A0A3N4LHG6"/>
<proteinExistence type="predicted"/>
<dbReference type="InterPro" id="IPR049317">
    <property type="entry name" value="GCIP-like_N"/>
</dbReference>
<protein>
    <recommendedName>
        <fullName evidence="2">Cyclin-D1-binding protein 1-like N-terminal domain-containing protein</fullName>
    </recommendedName>
</protein>
<reference evidence="3 4" key="1">
    <citation type="journal article" date="2018" name="Nat. Ecol. Evol.">
        <title>Pezizomycetes genomes reveal the molecular basis of ectomycorrhizal truffle lifestyle.</title>
        <authorList>
            <person name="Murat C."/>
            <person name="Payen T."/>
            <person name="Noel B."/>
            <person name="Kuo A."/>
            <person name="Morin E."/>
            <person name="Chen J."/>
            <person name="Kohler A."/>
            <person name="Krizsan K."/>
            <person name="Balestrini R."/>
            <person name="Da Silva C."/>
            <person name="Montanini B."/>
            <person name="Hainaut M."/>
            <person name="Levati E."/>
            <person name="Barry K.W."/>
            <person name="Belfiori B."/>
            <person name="Cichocki N."/>
            <person name="Clum A."/>
            <person name="Dockter R.B."/>
            <person name="Fauchery L."/>
            <person name="Guy J."/>
            <person name="Iotti M."/>
            <person name="Le Tacon F."/>
            <person name="Lindquist E.A."/>
            <person name="Lipzen A."/>
            <person name="Malagnac F."/>
            <person name="Mello A."/>
            <person name="Molinier V."/>
            <person name="Miyauchi S."/>
            <person name="Poulain J."/>
            <person name="Riccioni C."/>
            <person name="Rubini A."/>
            <person name="Sitrit Y."/>
            <person name="Splivallo R."/>
            <person name="Traeger S."/>
            <person name="Wang M."/>
            <person name="Zifcakova L."/>
            <person name="Wipf D."/>
            <person name="Zambonelli A."/>
            <person name="Paolocci F."/>
            <person name="Nowrousian M."/>
            <person name="Ottonello S."/>
            <person name="Baldrian P."/>
            <person name="Spatafora J.W."/>
            <person name="Henrissat B."/>
            <person name="Nagy L.G."/>
            <person name="Aury J.M."/>
            <person name="Wincker P."/>
            <person name="Grigoriev I.V."/>
            <person name="Bonfante P."/>
            <person name="Martin F.M."/>
        </authorList>
    </citation>
    <scope>NUCLEOTIDE SEQUENCE [LARGE SCALE GENOMIC DNA]</scope>
    <source>
        <strain evidence="3 4">ATCC MYA-4762</strain>
    </source>
</reference>
<organism evidence="3 4">
    <name type="scientific">Terfezia boudieri ATCC MYA-4762</name>
    <dbReference type="NCBI Taxonomy" id="1051890"/>
    <lineage>
        <taxon>Eukaryota</taxon>
        <taxon>Fungi</taxon>
        <taxon>Dikarya</taxon>
        <taxon>Ascomycota</taxon>
        <taxon>Pezizomycotina</taxon>
        <taxon>Pezizomycetes</taxon>
        <taxon>Pezizales</taxon>
        <taxon>Pezizaceae</taxon>
        <taxon>Terfezia</taxon>
    </lineage>
</organism>
<dbReference type="EMBL" id="ML121577">
    <property type="protein sequence ID" value="RPB20111.1"/>
    <property type="molecule type" value="Genomic_DNA"/>
</dbReference>
<keyword evidence="4" id="KW-1185">Reference proteome</keyword>
<accession>A0A3N4LHG6</accession>
<evidence type="ECO:0000256" key="1">
    <source>
        <dbReference type="SAM" id="MobiDB-lite"/>
    </source>
</evidence>
<evidence type="ECO:0000259" key="2">
    <source>
        <dbReference type="Pfam" id="PF13324"/>
    </source>
</evidence>
<gene>
    <name evidence="3" type="ORF">L211DRAFT_842030</name>
</gene>
<sequence>MPPSSLTADIERLQSSVTSLLALISHCRSSISGLTTTNPSTAPTASTAAPPTPADIPPLSLLHDTASLAKAHTTKLALLLTQSTLSSTCRAITPILSTIQASILPPLLTSLELLSTNHFGKALHHAASRPIFEILHGIEEMVGGPLKLMVNSGLKHGANAGKEEPSGPEKETIILPSTGKVWGACDKLISLKAKGLNGVVRERLQNSDETIKDATEELVTYYRRHAPGSSAGSGSGDDDEDPFWDSDDDFPSSTPPKNKKQIFHPEVARAIDASIKRLKAIAVLFQAIKKSRLSATQTPQPDPALTTTPNLEVVKRLDGMVDTAEEMVVLVDEVVGEYYEHQFEDINSDGYKNVILLRYFQRARNL</sequence>
<dbReference type="Proteomes" id="UP000267821">
    <property type="component" value="Unassembled WGS sequence"/>
</dbReference>
<dbReference type="FunCoup" id="A0A3N4LHG6">
    <property type="interactions" value="65"/>
</dbReference>
<name>A0A3N4LHG6_9PEZI</name>
<evidence type="ECO:0000313" key="4">
    <source>
        <dbReference type="Proteomes" id="UP000267821"/>
    </source>
</evidence>
<feature type="region of interest" description="Disordered" evidence="1">
    <location>
        <begin position="225"/>
        <end position="261"/>
    </location>
</feature>
<dbReference type="Pfam" id="PF13324">
    <property type="entry name" value="GCIP_N"/>
    <property type="match status" value="1"/>
</dbReference>
<evidence type="ECO:0000313" key="3">
    <source>
        <dbReference type="EMBL" id="RPB20111.1"/>
    </source>
</evidence>
<dbReference type="Gene3D" id="1.20.1410.10">
    <property type="entry name" value="I/LWEQ domain"/>
    <property type="match status" value="1"/>
</dbReference>